<evidence type="ECO:0000313" key="13">
    <source>
        <dbReference type="EMBL" id="ASU78810.1"/>
    </source>
</evidence>
<dbReference type="InterPro" id="IPR018212">
    <property type="entry name" value="Na/solute_symporter_CS"/>
</dbReference>
<keyword evidence="5 12" id="KW-0812">Transmembrane</keyword>
<dbReference type="GO" id="GO:0006811">
    <property type="term" value="P:monoatomic ion transport"/>
    <property type="evidence" value="ECO:0007669"/>
    <property type="project" value="UniProtKB-KW"/>
</dbReference>
<gene>
    <name evidence="13" type="ORF">CDG81_11575</name>
    <name evidence="14" type="ORF">IL38_11655</name>
</gene>
<dbReference type="AlphaFoldDB" id="A0A099D563"/>
<feature type="transmembrane region" description="Helical" evidence="12">
    <location>
        <begin position="509"/>
        <end position="534"/>
    </location>
</feature>
<dbReference type="eggNOG" id="COG4147">
    <property type="taxonomic scope" value="Bacteria"/>
</dbReference>
<keyword evidence="9" id="KW-0406">Ion transport</keyword>
<feature type="transmembrane region" description="Helical" evidence="12">
    <location>
        <begin position="297"/>
        <end position="320"/>
    </location>
</feature>
<dbReference type="CDD" id="cd11480">
    <property type="entry name" value="SLC5sbd_u4"/>
    <property type="match status" value="1"/>
</dbReference>
<organism evidence="13 16">
    <name type="scientific">Actinopolyspora erythraea</name>
    <dbReference type="NCBI Taxonomy" id="414996"/>
    <lineage>
        <taxon>Bacteria</taxon>
        <taxon>Bacillati</taxon>
        <taxon>Actinomycetota</taxon>
        <taxon>Actinomycetes</taxon>
        <taxon>Actinopolysporales</taxon>
        <taxon>Actinopolysporaceae</taxon>
        <taxon>Actinopolyspora</taxon>
    </lineage>
</organism>
<evidence type="ECO:0000256" key="7">
    <source>
        <dbReference type="ARBA" id="ARBA00022989"/>
    </source>
</evidence>
<evidence type="ECO:0000256" key="3">
    <source>
        <dbReference type="ARBA" id="ARBA00022448"/>
    </source>
</evidence>
<dbReference type="GO" id="GO:0005886">
    <property type="term" value="C:plasma membrane"/>
    <property type="evidence" value="ECO:0007669"/>
    <property type="project" value="UniProtKB-SubCell"/>
</dbReference>
<evidence type="ECO:0000256" key="1">
    <source>
        <dbReference type="ARBA" id="ARBA00004651"/>
    </source>
</evidence>
<keyword evidence="6" id="KW-0769">Symport</keyword>
<evidence type="ECO:0000256" key="4">
    <source>
        <dbReference type="ARBA" id="ARBA00022475"/>
    </source>
</evidence>
<evidence type="ECO:0000313" key="14">
    <source>
        <dbReference type="EMBL" id="KGI81328.1"/>
    </source>
</evidence>
<evidence type="ECO:0000256" key="6">
    <source>
        <dbReference type="ARBA" id="ARBA00022847"/>
    </source>
</evidence>
<dbReference type="InterPro" id="IPR038377">
    <property type="entry name" value="Na/Glc_symporter_sf"/>
</dbReference>
<comment type="subcellular location">
    <subcellularLocation>
        <location evidence="1">Cell membrane</location>
        <topology evidence="1">Multi-pass membrane protein</topology>
    </subcellularLocation>
</comment>
<feature type="transmembrane region" description="Helical" evidence="12">
    <location>
        <begin position="149"/>
        <end position="168"/>
    </location>
</feature>
<feature type="transmembrane region" description="Helical" evidence="12">
    <location>
        <begin position="72"/>
        <end position="91"/>
    </location>
</feature>
<dbReference type="Proteomes" id="UP000215043">
    <property type="component" value="Chromosome"/>
</dbReference>
<dbReference type="OrthoDB" id="9764416at2"/>
<dbReference type="EMBL" id="CP022752">
    <property type="protein sequence ID" value="ASU78810.1"/>
    <property type="molecule type" value="Genomic_DNA"/>
</dbReference>
<comment type="similarity">
    <text evidence="2 11">Belongs to the sodium:solute symporter (SSF) (TC 2.A.21) family.</text>
</comment>
<dbReference type="Pfam" id="PF00474">
    <property type="entry name" value="SSF"/>
    <property type="match status" value="2"/>
</dbReference>
<dbReference type="PANTHER" id="PTHR48086:SF6">
    <property type="entry name" value="CATION_ACETATE SYMPORTER ACTP"/>
    <property type="match status" value="1"/>
</dbReference>
<dbReference type="RefSeq" id="WP_043573306.1">
    <property type="nucleotide sequence ID" value="NZ_CP022752.1"/>
</dbReference>
<evidence type="ECO:0000256" key="10">
    <source>
        <dbReference type="ARBA" id="ARBA00023136"/>
    </source>
</evidence>
<keyword evidence="10 12" id="KW-0472">Membrane</keyword>
<accession>A0A099D563</accession>
<dbReference type="KEGG" id="aey:CDG81_11575"/>
<evidence type="ECO:0000313" key="15">
    <source>
        <dbReference type="Proteomes" id="UP000029737"/>
    </source>
</evidence>
<reference evidence="13 16" key="2">
    <citation type="submission" date="2017-08" db="EMBL/GenBank/DDBJ databases">
        <title>The complete genome sequence of moderately halophilic actinomycete Actinopolyspora erythraea YIM 90600, the producer of novel erythromycin, novel actinopolysporins A-C and tubercidin.</title>
        <authorList>
            <person name="Yin M."/>
            <person name="Tang S."/>
        </authorList>
    </citation>
    <scope>NUCLEOTIDE SEQUENCE [LARGE SCALE GENOMIC DNA]</scope>
    <source>
        <strain evidence="13 16">YIM 90600</strain>
    </source>
</reference>
<feature type="transmembrane region" description="Helical" evidence="12">
    <location>
        <begin position="426"/>
        <end position="445"/>
    </location>
</feature>
<evidence type="ECO:0000256" key="9">
    <source>
        <dbReference type="ARBA" id="ARBA00023065"/>
    </source>
</evidence>
<feature type="transmembrane region" description="Helical" evidence="12">
    <location>
        <begin position="332"/>
        <end position="353"/>
    </location>
</feature>
<dbReference type="EMBL" id="JPMV01000019">
    <property type="protein sequence ID" value="KGI81328.1"/>
    <property type="molecule type" value="Genomic_DNA"/>
</dbReference>
<dbReference type="PROSITE" id="PS00457">
    <property type="entry name" value="NA_SOLUT_SYMP_2"/>
    <property type="match status" value="1"/>
</dbReference>
<keyword evidence="15" id="KW-1185">Reference proteome</keyword>
<feature type="transmembrane region" description="Helical" evidence="12">
    <location>
        <begin position="451"/>
        <end position="475"/>
    </location>
</feature>
<evidence type="ECO:0000256" key="2">
    <source>
        <dbReference type="ARBA" id="ARBA00006434"/>
    </source>
</evidence>
<reference evidence="14 15" key="1">
    <citation type="journal article" date="2014" name="PLoS ONE">
        <title>Identification and Characterization of a New Erythromycin Biosynthetic Gene Cluster in Actinopolyspora erythraea YIM90600, a Novel Erythronolide-Producing Halophilic Actinomycete Isolated from Salt Field.</title>
        <authorList>
            <person name="Chen D."/>
            <person name="Feng J."/>
            <person name="Huang L."/>
            <person name="Zhang Q."/>
            <person name="Wu J."/>
            <person name="Zhu X."/>
            <person name="Duan Y."/>
            <person name="Xu Z."/>
        </authorList>
    </citation>
    <scope>NUCLEOTIDE SEQUENCE [LARGE SCALE GENOMIC DNA]</scope>
    <source>
        <strain evidence="14 15">YIM90600</strain>
    </source>
</reference>
<keyword evidence="3" id="KW-0813">Transport</keyword>
<evidence type="ECO:0000256" key="11">
    <source>
        <dbReference type="RuleBase" id="RU362091"/>
    </source>
</evidence>
<protein>
    <submittedName>
        <fullName evidence="13">Cation acetate symporter</fullName>
    </submittedName>
    <submittedName>
        <fullName evidence="14">Transporter</fullName>
    </submittedName>
</protein>
<feature type="transmembrane region" description="Helical" evidence="12">
    <location>
        <begin position="386"/>
        <end position="414"/>
    </location>
</feature>
<dbReference type="Gene3D" id="1.20.1730.10">
    <property type="entry name" value="Sodium/glucose cotransporter"/>
    <property type="match status" value="1"/>
</dbReference>
<proteinExistence type="inferred from homology"/>
<sequence length="561" mass="58738">MVAVLAVTPVVLLTLFVGVRGVAAMRTTSDFLVASRQVSPLLNSAAVSGEYLSAASFLGIAGMMVKDGVGALWYPVGFTAGYVAMLVLVAAPMRRSGALTVPDFAEARLSSAVLRKLTAVVVLLIAVLYLVPQFRTAGLVLSAVGATPYWVGVVIAGAVISVTLALGGMRAATYVQAVQFCLKLLLFAVPAVWLVVFSGAGVREQALHPVEFERFEQRTRVEFRIGVTFRITEPTRIRLPEGSTRVLRPGAHDIRAGEVLVFPAGEPVPRVGSGGLPGGERWRLPLLDVADAGHPLFGTWAVLVATMFGTMGLPHVVVRFHTTPDGASARRTAALTVGLLSVFYLFPGIYGALGRVLLPRLYLSGGTDTVVVALPARVDSGWVGTLFTVLLTGGAFAAFLATSLGLLLVLAGALSHDLVPGGLGRLRGTAPLAAGVIILLALSAAPLETNILVTWAFTLAAATFCPLLVLGIWWWRLTATGAISGVLVGLLGSSAGIVATLFGPELHGWLAILLAQPAPWAVPLAFGTMVLVSLRGRSPSWAKSAMLRLHLDQIARTESGT</sequence>
<keyword evidence="8" id="KW-0915">Sodium</keyword>
<evidence type="ECO:0000313" key="16">
    <source>
        <dbReference type="Proteomes" id="UP000215043"/>
    </source>
</evidence>
<keyword evidence="7 12" id="KW-1133">Transmembrane helix</keyword>
<evidence type="ECO:0000256" key="12">
    <source>
        <dbReference type="SAM" id="Phobius"/>
    </source>
</evidence>
<dbReference type="GO" id="GO:0015123">
    <property type="term" value="F:acetate transmembrane transporter activity"/>
    <property type="evidence" value="ECO:0007669"/>
    <property type="project" value="TreeGrafter"/>
</dbReference>
<feature type="transmembrane region" description="Helical" evidence="12">
    <location>
        <begin position="180"/>
        <end position="202"/>
    </location>
</feature>
<dbReference type="PANTHER" id="PTHR48086">
    <property type="entry name" value="SODIUM/PROLINE SYMPORTER-RELATED"/>
    <property type="match status" value="1"/>
</dbReference>
<dbReference type="GO" id="GO:0006847">
    <property type="term" value="P:plasma membrane acetate transport"/>
    <property type="evidence" value="ECO:0007669"/>
    <property type="project" value="TreeGrafter"/>
</dbReference>
<dbReference type="HOGENOM" id="CLU_018808_8_1_11"/>
<feature type="transmembrane region" description="Helical" evidence="12">
    <location>
        <begin position="482"/>
        <end position="503"/>
    </location>
</feature>
<keyword evidence="4" id="KW-1003">Cell membrane</keyword>
<dbReference type="InterPro" id="IPR050277">
    <property type="entry name" value="Sodium:Solute_Symporter"/>
</dbReference>
<dbReference type="InterPro" id="IPR001734">
    <property type="entry name" value="Na/solute_symporter"/>
</dbReference>
<evidence type="ECO:0000256" key="8">
    <source>
        <dbReference type="ARBA" id="ARBA00023053"/>
    </source>
</evidence>
<name>A0A099D563_9ACTN</name>
<dbReference type="GO" id="GO:0015293">
    <property type="term" value="F:symporter activity"/>
    <property type="evidence" value="ECO:0007669"/>
    <property type="project" value="UniProtKB-KW"/>
</dbReference>
<dbReference type="PROSITE" id="PS50283">
    <property type="entry name" value="NA_SOLUT_SYMP_3"/>
    <property type="match status" value="1"/>
</dbReference>
<evidence type="ECO:0000256" key="5">
    <source>
        <dbReference type="ARBA" id="ARBA00022692"/>
    </source>
</evidence>
<dbReference type="Proteomes" id="UP000029737">
    <property type="component" value="Unassembled WGS sequence"/>
</dbReference>
<feature type="transmembrane region" description="Helical" evidence="12">
    <location>
        <begin position="112"/>
        <end position="129"/>
    </location>
</feature>